<feature type="repeat" description="TPR" evidence="3">
    <location>
        <begin position="523"/>
        <end position="556"/>
    </location>
</feature>
<reference evidence="5" key="1">
    <citation type="submission" date="2019-05" db="EMBL/GenBank/DDBJ databases">
        <title>Annotation for the trematode Paragonimus heterotremus.</title>
        <authorList>
            <person name="Choi Y.-J."/>
        </authorList>
    </citation>
    <scope>NUCLEOTIDE SEQUENCE</scope>
    <source>
        <strain evidence="5">LC</strain>
    </source>
</reference>
<feature type="compositionally biased region" description="Basic residues" evidence="4">
    <location>
        <begin position="7"/>
        <end position="18"/>
    </location>
</feature>
<dbReference type="Pfam" id="PF13181">
    <property type="entry name" value="TPR_8"/>
    <property type="match status" value="1"/>
</dbReference>
<evidence type="ECO:0000256" key="2">
    <source>
        <dbReference type="ARBA" id="ARBA00022803"/>
    </source>
</evidence>
<evidence type="ECO:0000313" key="5">
    <source>
        <dbReference type="EMBL" id="KAF5400219.1"/>
    </source>
</evidence>
<dbReference type="InterPro" id="IPR019734">
    <property type="entry name" value="TPR_rpt"/>
</dbReference>
<sequence>MWQPSSPRKHRRQRKVTWRSKSTPTKPPPDEPVDLFVLNPKDITLIHTGHKQQQIKKEKEISVDWTTPVLLPDSVDIRNTDLGEKAPDTALKVGVLAQAKADLMTAINRLPQLASAYWQLHLVSLIEGNIEQALIHLDRYLKCTLSARSEQTNKLKKQLEVAYLFKIKIHELLKDSQSELLAWKELILLNPRQYIYYRQRALLLLKLNQPTDAFCDLEKALSLNPADRETRNWGFASNYFQQFNERWPDDSDARAYLGRTCMHLRRYAEALAELTASLYFNPLNVEALCASGQLLRRVAPLQALRDLTLCIQLAENEMKREARLHRAILLFELKSAILHFTQAIQTTFTGWKVYLCRAEAYHALGKTALAAIDVQRCILLHPCKADLYILLCHYRTTMKQIPHESSCVTQLMSAALHKIGRNARQKALAYCLLNQYENAADILLSDTVFKPKLDNLILLSIVQQKMNKLESAIISLQRGLQLLVNISQKSLIYTIPNQCWLTNLPFLIQKPSSPKCPWPLKAAELHETIGRCLVQLKAYDKAIHSFTNAIKINSKSIKVKKCLLF</sequence>
<evidence type="ECO:0008006" key="7">
    <source>
        <dbReference type="Google" id="ProtNLM"/>
    </source>
</evidence>
<dbReference type="InterPro" id="IPR011990">
    <property type="entry name" value="TPR-like_helical_dom_sf"/>
</dbReference>
<evidence type="ECO:0000256" key="4">
    <source>
        <dbReference type="SAM" id="MobiDB-lite"/>
    </source>
</evidence>
<evidence type="ECO:0000256" key="3">
    <source>
        <dbReference type="PROSITE-ProRule" id="PRU00339"/>
    </source>
</evidence>
<protein>
    <recommendedName>
        <fullName evidence="7">Tetratricopeptide repeat protein</fullName>
    </recommendedName>
</protein>
<dbReference type="PROSITE" id="PS50005">
    <property type="entry name" value="TPR"/>
    <property type="match status" value="1"/>
</dbReference>
<evidence type="ECO:0000313" key="6">
    <source>
        <dbReference type="Proteomes" id="UP000748531"/>
    </source>
</evidence>
<evidence type="ECO:0000256" key="1">
    <source>
        <dbReference type="ARBA" id="ARBA00022737"/>
    </source>
</evidence>
<organism evidence="5 6">
    <name type="scientific">Paragonimus heterotremus</name>
    <dbReference type="NCBI Taxonomy" id="100268"/>
    <lineage>
        <taxon>Eukaryota</taxon>
        <taxon>Metazoa</taxon>
        <taxon>Spiralia</taxon>
        <taxon>Lophotrochozoa</taxon>
        <taxon>Platyhelminthes</taxon>
        <taxon>Trematoda</taxon>
        <taxon>Digenea</taxon>
        <taxon>Plagiorchiida</taxon>
        <taxon>Troglotremata</taxon>
        <taxon>Troglotrematidae</taxon>
        <taxon>Paragonimus</taxon>
    </lineage>
</organism>
<dbReference type="PANTHER" id="PTHR44858">
    <property type="entry name" value="TETRATRICOPEPTIDE REPEAT PROTEIN 6"/>
    <property type="match status" value="1"/>
</dbReference>
<dbReference type="Proteomes" id="UP000748531">
    <property type="component" value="Unassembled WGS sequence"/>
</dbReference>
<dbReference type="PANTHER" id="PTHR44858:SF1">
    <property type="entry name" value="UDP-N-ACETYLGLUCOSAMINE--PEPTIDE N-ACETYLGLUCOSAMINYLTRANSFERASE SPINDLY-RELATED"/>
    <property type="match status" value="1"/>
</dbReference>
<dbReference type="SUPFAM" id="SSF48452">
    <property type="entry name" value="TPR-like"/>
    <property type="match status" value="2"/>
</dbReference>
<dbReference type="Gene3D" id="1.25.40.10">
    <property type="entry name" value="Tetratricopeptide repeat domain"/>
    <property type="match status" value="4"/>
</dbReference>
<dbReference type="InterPro" id="IPR050498">
    <property type="entry name" value="Ycf3"/>
</dbReference>
<keyword evidence="6" id="KW-1185">Reference proteome</keyword>
<comment type="caution">
    <text evidence="5">The sequence shown here is derived from an EMBL/GenBank/DDBJ whole genome shotgun (WGS) entry which is preliminary data.</text>
</comment>
<dbReference type="OrthoDB" id="1658288at2759"/>
<name>A0A8J4T8T5_9TREM</name>
<accession>A0A8J4T8T5</accession>
<dbReference type="AlphaFoldDB" id="A0A8J4T8T5"/>
<gene>
    <name evidence="5" type="ORF">PHET_06583</name>
</gene>
<dbReference type="SMART" id="SM00028">
    <property type="entry name" value="TPR"/>
    <property type="match status" value="5"/>
</dbReference>
<keyword evidence="1" id="KW-0677">Repeat</keyword>
<proteinExistence type="predicted"/>
<keyword evidence="2 3" id="KW-0802">TPR repeat</keyword>
<feature type="region of interest" description="Disordered" evidence="4">
    <location>
        <begin position="1"/>
        <end position="31"/>
    </location>
</feature>
<dbReference type="EMBL" id="LUCH01003372">
    <property type="protein sequence ID" value="KAF5400219.1"/>
    <property type="molecule type" value="Genomic_DNA"/>
</dbReference>